<feature type="domain" description="Alpha-D-phosphohexomutase alpha/beta/alpha" evidence="12">
    <location>
        <begin position="668"/>
        <end position="776"/>
    </location>
</feature>
<evidence type="ECO:0000259" key="11">
    <source>
        <dbReference type="Pfam" id="PF02879"/>
    </source>
</evidence>
<dbReference type="SUPFAM" id="SSF53738">
    <property type="entry name" value="Phosphoglucomutase, first 3 domains"/>
    <property type="match status" value="3"/>
</dbReference>
<dbReference type="InterPro" id="IPR005841">
    <property type="entry name" value="Alpha-D-phosphohexomutase_SF"/>
</dbReference>
<keyword evidence="5" id="KW-0460">Magnesium</keyword>
<evidence type="ECO:0000256" key="5">
    <source>
        <dbReference type="ARBA" id="ARBA00022842"/>
    </source>
</evidence>
<dbReference type="PROSITE" id="PS00710">
    <property type="entry name" value="PGM_PMM"/>
    <property type="match status" value="1"/>
</dbReference>
<feature type="compositionally biased region" description="Basic and acidic residues" evidence="7">
    <location>
        <begin position="334"/>
        <end position="344"/>
    </location>
</feature>
<evidence type="ECO:0000259" key="9">
    <source>
        <dbReference type="Pfam" id="PF00408"/>
    </source>
</evidence>
<dbReference type="EC" id="5.4.2.2" evidence="13"/>
<dbReference type="InterPro" id="IPR005844">
    <property type="entry name" value="A-D-PHexomutase_a/b/a-I"/>
</dbReference>
<evidence type="ECO:0000256" key="7">
    <source>
        <dbReference type="SAM" id="MobiDB-lite"/>
    </source>
</evidence>
<organism evidence="13">
    <name type="scientific">hydrothermal vent metagenome</name>
    <dbReference type="NCBI Taxonomy" id="652676"/>
    <lineage>
        <taxon>unclassified sequences</taxon>
        <taxon>metagenomes</taxon>
        <taxon>ecological metagenomes</taxon>
    </lineage>
</organism>
<feature type="region of interest" description="Disordered" evidence="7">
    <location>
        <begin position="377"/>
        <end position="418"/>
    </location>
</feature>
<feature type="compositionally biased region" description="Pro residues" evidence="7">
    <location>
        <begin position="408"/>
        <end position="417"/>
    </location>
</feature>
<keyword evidence="4" id="KW-0479">Metal-binding</keyword>
<dbReference type="InterPro" id="IPR005843">
    <property type="entry name" value="A-D-PHexomutase_C"/>
</dbReference>
<dbReference type="InterPro" id="IPR016055">
    <property type="entry name" value="A-D-PHexomutase_a/b/a-I/II/III"/>
</dbReference>
<dbReference type="PANTHER" id="PTHR43771:SF2">
    <property type="entry name" value="PHOSPHOMANNOMUTASE_PHOSPHOGLUCOMUTASE"/>
    <property type="match status" value="1"/>
</dbReference>
<dbReference type="InterPro" id="IPR005846">
    <property type="entry name" value="A-D-PHexomutase_a/b/a-III"/>
</dbReference>
<dbReference type="Pfam" id="PF02880">
    <property type="entry name" value="PGM_PMM_III"/>
    <property type="match status" value="1"/>
</dbReference>
<comment type="cofactor">
    <cofactor evidence="1">
        <name>Mg(2+)</name>
        <dbReference type="ChEBI" id="CHEBI:18420"/>
    </cofactor>
</comment>
<dbReference type="GO" id="GO:0000287">
    <property type="term" value="F:magnesium ion binding"/>
    <property type="evidence" value="ECO:0007669"/>
    <property type="project" value="InterPro"/>
</dbReference>
<dbReference type="SUPFAM" id="SSF55957">
    <property type="entry name" value="Phosphoglucomutase, C-terminal domain"/>
    <property type="match status" value="1"/>
</dbReference>
<dbReference type="Pfam" id="PF02878">
    <property type="entry name" value="PGM_PMM_I"/>
    <property type="match status" value="1"/>
</dbReference>
<evidence type="ECO:0000256" key="1">
    <source>
        <dbReference type="ARBA" id="ARBA00001946"/>
    </source>
</evidence>
<feature type="domain" description="Alpha-D-phosphohexomutase alpha/beta/alpha" evidence="11">
    <location>
        <begin position="566"/>
        <end position="663"/>
    </location>
</feature>
<dbReference type="EMBL" id="UOFZ01000163">
    <property type="protein sequence ID" value="VAX14210.1"/>
    <property type="molecule type" value="Genomic_DNA"/>
</dbReference>
<dbReference type="InterPro" id="IPR036900">
    <property type="entry name" value="A-D-PHexomutase_C_sf"/>
</dbReference>
<feature type="domain" description="Alpha-D-phosphohexomutase C-terminal" evidence="9">
    <location>
        <begin position="783"/>
        <end position="858"/>
    </location>
</feature>
<evidence type="ECO:0000259" key="12">
    <source>
        <dbReference type="Pfam" id="PF02880"/>
    </source>
</evidence>
<keyword evidence="8" id="KW-1133">Transmembrane helix</keyword>
<dbReference type="FunFam" id="3.40.120.10:FF:000021">
    <property type="entry name" value="Phosphomannomutase/phosphoglucomutase"/>
    <property type="match status" value="1"/>
</dbReference>
<keyword evidence="3" id="KW-0597">Phosphoprotein</keyword>
<evidence type="ECO:0000256" key="2">
    <source>
        <dbReference type="ARBA" id="ARBA00010231"/>
    </source>
</evidence>
<evidence type="ECO:0000313" key="13">
    <source>
        <dbReference type="EMBL" id="VAX14210.1"/>
    </source>
</evidence>
<dbReference type="GO" id="GO:0004615">
    <property type="term" value="F:phosphomannomutase activity"/>
    <property type="evidence" value="ECO:0007669"/>
    <property type="project" value="UniProtKB-EC"/>
</dbReference>
<feature type="compositionally biased region" description="Polar residues" evidence="7">
    <location>
        <begin position="384"/>
        <end position="395"/>
    </location>
</feature>
<dbReference type="Pfam" id="PF02879">
    <property type="entry name" value="PGM_PMM_II"/>
    <property type="match status" value="1"/>
</dbReference>
<dbReference type="CDD" id="cd03089">
    <property type="entry name" value="PMM_PGM"/>
    <property type="match status" value="1"/>
</dbReference>
<feature type="transmembrane region" description="Helical" evidence="8">
    <location>
        <begin position="265"/>
        <end position="285"/>
    </location>
</feature>
<evidence type="ECO:0000259" key="10">
    <source>
        <dbReference type="Pfam" id="PF02878"/>
    </source>
</evidence>
<dbReference type="GO" id="GO:0005975">
    <property type="term" value="P:carbohydrate metabolic process"/>
    <property type="evidence" value="ECO:0007669"/>
    <property type="project" value="InterPro"/>
</dbReference>
<accession>A0A3B1BU01</accession>
<dbReference type="EC" id="5.4.2.8" evidence="13"/>
<dbReference type="InterPro" id="IPR005845">
    <property type="entry name" value="A-D-PHexomutase_a/b/a-II"/>
</dbReference>
<evidence type="ECO:0000256" key="4">
    <source>
        <dbReference type="ARBA" id="ARBA00022723"/>
    </source>
</evidence>
<comment type="similarity">
    <text evidence="2">Belongs to the phosphohexose mutase family.</text>
</comment>
<evidence type="ECO:0000256" key="3">
    <source>
        <dbReference type="ARBA" id="ARBA00022553"/>
    </source>
</evidence>
<proteinExistence type="inferred from homology"/>
<feature type="domain" description="Alpha-D-phosphohexomutase alpha/beta/alpha" evidence="10">
    <location>
        <begin position="421"/>
        <end position="551"/>
    </location>
</feature>
<feature type="region of interest" description="Disordered" evidence="7">
    <location>
        <begin position="334"/>
        <end position="353"/>
    </location>
</feature>
<reference evidence="13" key="1">
    <citation type="submission" date="2018-06" db="EMBL/GenBank/DDBJ databases">
        <authorList>
            <person name="Zhirakovskaya E."/>
        </authorList>
    </citation>
    <scope>NUCLEOTIDE SEQUENCE</scope>
</reference>
<dbReference type="GO" id="GO:0004614">
    <property type="term" value="F:phosphoglucomutase activity"/>
    <property type="evidence" value="ECO:0007669"/>
    <property type="project" value="UniProtKB-EC"/>
</dbReference>
<dbReference type="PANTHER" id="PTHR43771">
    <property type="entry name" value="PHOSPHOMANNOMUTASE"/>
    <property type="match status" value="1"/>
</dbReference>
<keyword evidence="8" id="KW-0472">Membrane</keyword>
<dbReference type="PRINTS" id="PR00509">
    <property type="entry name" value="PGMPMM"/>
</dbReference>
<dbReference type="Gene3D" id="3.30.310.50">
    <property type="entry name" value="Alpha-D-phosphohexomutase, C-terminal domain"/>
    <property type="match status" value="1"/>
</dbReference>
<gene>
    <name evidence="13" type="ORF">MNBD_GAMMA24-2694</name>
</gene>
<dbReference type="AlphaFoldDB" id="A0A3B1BU01"/>
<keyword evidence="8" id="KW-0812">Transmembrane</keyword>
<dbReference type="InterPro" id="IPR016066">
    <property type="entry name" value="A-D-PHexomutase_CS"/>
</dbReference>
<dbReference type="Gene3D" id="3.40.120.10">
    <property type="entry name" value="Alpha-D-Glucose-1,6-Bisphosphate, subunit A, domain 3"/>
    <property type="match status" value="3"/>
</dbReference>
<feature type="transmembrane region" description="Helical" evidence="8">
    <location>
        <begin position="21"/>
        <end position="44"/>
    </location>
</feature>
<evidence type="ECO:0000256" key="8">
    <source>
        <dbReference type="SAM" id="Phobius"/>
    </source>
</evidence>
<name>A0A3B1BU01_9ZZZZ</name>
<protein>
    <submittedName>
        <fullName evidence="13">Phosphoglucomutase @ Phosphomannomutase</fullName>
        <ecNumber evidence="13">5.4.2.2</ecNumber>
        <ecNumber evidence="13">5.4.2.8</ecNumber>
    </submittedName>
</protein>
<sequence length="871" mass="95945">MAKARKRRIRKSRKSGEQRGLSLNTVSLWAFVLFSLIVLFASFISQYSGLTKLRLQQTAVIKAVAEGSAHRLAFKVAYYTQALRGIAADPQIRRLILAGDDAAKQRRAEQLKKQFPGALRLRLLRAGIFKADKSQQPHLGFACLDMQRQAEDSHHAPAVEMHVFGSSQQHIDILQPVLSPAGDKVVGHIQLALNVNLIKQWLQKDGVNSYLELTQPVAGKRGLLIGSIGDVALKNTGLTASAVVIGTRWHMQVWTPMVAPSLFNLNILLVVLVAMLLSALLIFLLRNSLSRAIQVDLENFMQMEAAFLRGIKQHDYSLKIPEFKSAAGRFDNLKQEQSLDRERDDDPDAISVSDISMHGSMDRVFMDTGVMEVQEMESDAEFKQSMSQQIQQPTRSAHPDNRSQTDSPPVPEKPGLPPASIFKAYDIRGIVGKTLTPQYTMLIGKALGSEAIGRGLGKIAFARDGRLSGPELGGALVRGLQAAGMDVLDIGMVPTPVLYYAAAELTEGTGVMLTGSHNPPDYNGIKMVLGGETLSGDTIQSLRERILREDYTRGSGEYATRVISNEYIERINSDVKLRRKLKIVIDCGNGVAGAIAPKLFNSLGCEVIELYSDVDGHFPNHHPDPSKPENLKDLIETVRAQNADLGLAFDGDGDRLGVVSSNGAIIWPDRLMMLFAADVLSRNHGAQIIYDIKCSSNLTRVIWEKGGEPLMWKTGHSLIKTKMQQTGALLAGEMSGHIFFKERWYGFDDGLYSGARLLEIIAADKRPAHEIFAALPDAVNTPELNLNMAEGEHFKFMDALLDKADFASANVTMIDGIRVDYEDGWGLVRASNTTPCLVLRFEGQNEDALKRIEDEFRAVMLAIDPSLKLPF</sequence>
<dbReference type="Pfam" id="PF00408">
    <property type="entry name" value="PGM_PMM_IV"/>
    <property type="match status" value="1"/>
</dbReference>
<keyword evidence="6 13" id="KW-0413">Isomerase</keyword>
<evidence type="ECO:0000256" key="6">
    <source>
        <dbReference type="ARBA" id="ARBA00023235"/>
    </source>
</evidence>